<name>A0A914XN76_9BILA</name>
<accession>A0A914XN76</accession>
<keyword evidence="1" id="KW-1185">Reference proteome</keyword>
<dbReference type="AlphaFoldDB" id="A0A914XN76"/>
<protein>
    <submittedName>
        <fullName evidence="2">Uncharacterized protein</fullName>
    </submittedName>
</protein>
<evidence type="ECO:0000313" key="1">
    <source>
        <dbReference type="Proteomes" id="UP000887566"/>
    </source>
</evidence>
<dbReference type="Proteomes" id="UP000887566">
    <property type="component" value="Unplaced"/>
</dbReference>
<evidence type="ECO:0000313" key="2">
    <source>
        <dbReference type="WBParaSite" id="PSAMB.scaffold92size81367.g1768.t1"/>
    </source>
</evidence>
<sequence>MGWCQAADRLLSENTFDPICARCRSSELVDSDSAEWDSDHEADTDAQQQLGEWLGQLQVLSNVSRPFSSWICLIVCPLALSSTPPPSLFYTRLLYFVSRKMGKTGK</sequence>
<dbReference type="WBParaSite" id="PSAMB.scaffold92size81367.g1768.t1">
    <property type="protein sequence ID" value="PSAMB.scaffold92size81367.g1768.t1"/>
    <property type="gene ID" value="PSAMB.scaffold92size81367.g1768"/>
</dbReference>
<organism evidence="1 2">
    <name type="scientific">Plectus sambesii</name>
    <dbReference type="NCBI Taxonomy" id="2011161"/>
    <lineage>
        <taxon>Eukaryota</taxon>
        <taxon>Metazoa</taxon>
        <taxon>Ecdysozoa</taxon>
        <taxon>Nematoda</taxon>
        <taxon>Chromadorea</taxon>
        <taxon>Plectida</taxon>
        <taxon>Plectina</taxon>
        <taxon>Plectoidea</taxon>
        <taxon>Plectidae</taxon>
        <taxon>Plectus</taxon>
    </lineage>
</organism>
<proteinExistence type="predicted"/>
<reference evidence="2" key="1">
    <citation type="submission" date="2022-11" db="UniProtKB">
        <authorList>
            <consortium name="WormBaseParasite"/>
        </authorList>
    </citation>
    <scope>IDENTIFICATION</scope>
</reference>